<dbReference type="GO" id="GO:0043565">
    <property type="term" value="F:sequence-specific DNA binding"/>
    <property type="evidence" value="ECO:0007669"/>
    <property type="project" value="TreeGrafter"/>
</dbReference>
<dbReference type="SUPFAM" id="SSF53850">
    <property type="entry name" value="Periplasmic binding protein-like II"/>
    <property type="match status" value="1"/>
</dbReference>
<dbReference type="AlphaFoldDB" id="A0AAE4YDL5"/>
<comment type="similarity">
    <text evidence="1">Belongs to the LysR transcriptional regulatory family.</text>
</comment>
<accession>A0AAE4YDL5</accession>
<proteinExistence type="inferred from homology"/>
<dbReference type="InterPro" id="IPR005119">
    <property type="entry name" value="LysR_subst-bd"/>
</dbReference>
<name>A0AAE4YDL5_9RHOB</name>
<reference evidence="3" key="1">
    <citation type="submission" date="2020-01" db="EMBL/GenBank/DDBJ databases">
        <authorList>
            <person name="Chen W.-M."/>
        </authorList>
    </citation>
    <scope>NUCLEOTIDE SEQUENCE</scope>
    <source>
        <strain evidence="3">CYK-10</strain>
    </source>
</reference>
<dbReference type="EMBL" id="JAABNR010000021">
    <property type="protein sequence ID" value="NBZ89378.1"/>
    <property type="molecule type" value="Genomic_DNA"/>
</dbReference>
<dbReference type="Proteomes" id="UP001193501">
    <property type="component" value="Unassembled WGS sequence"/>
</dbReference>
<feature type="non-terminal residue" evidence="3">
    <location>
        <position position="1"/>
    </location>
</feature>
<dbReference type="GO" id="GO:0006351">
    <property type="term" value="P:DNA-templated transcription"/>
    <property type="evidence" value="ECO:0007669"/>
    <property type="project" value="TreeGrafter"/>
</dbReference>
<gene>
    <name evidence="3" type="ORF">GV832_17455</name>
</gene>
<dbReference type="Pfam" id="PF03466">
    <property type="entry name" value="LysR_substrate"/>
    <property type="match status" value="1"/>
</dbReference>
<evidence type="ECO:0000313" key="3">
    <source>
        <dbReference type="EMBL" id="NBZ89378.1"/>
    </source>
</evidence>
<protein>
    <submittedName>
        <fullName evidence="3">LysR family transcriptional regulator</fullName>
    </submittedName>
</protein>
<dbReference type="PANTHER" id="PTHR30537">
    <property type="entry name" value="HTH-TYPE TRANSCRIPTIONAL REGULATOR"/>
    <property type="match status" value="1"/>
</dbReference>
<dbReference type="GO" id="GO:0003700">
    <property type="term" value="F:DNA-binding transcription factor activity"/>
    <property type="evidence" value="ECO:0007669"/>
    <property type="project" value="TreeGrafter"/>
</dbReference>
<dbReference type="InterPro" id="IPR058163">
    <property type="entry name" value="LysR-type_TF_proteobact-type"/>
</dbReference>
<sequence length="180" mass="19470">AAHPLVTVEVSVDYGLTDIVAERFDAGIRIGEHLAQDMIAVAISPPLRMAVVGAPGYFATHGTPQTPADLHTHRCIALRLPRLGNIAPWEFEKEGRVVNVRVTPSFVNNSLHLGLAAALDGMGLAWLPADLVRPHVTEGRLASVLEDWCPSFPGYHLYYPNRAAPSSALAALVEILRLRS</sequence>
<organism evidence="3 4">
    <name type="scientific">Stagnihabitans tardus</name>
    <dbReference type="NCBI Taxonomy" id="2699202"/>
    <lineage>
        <taxon>Bacteria</taxon>
        <taxon>Pseudomonadati</taxon>
        <taxon>Pseudomonadota</taxon>
        <taxon>Alphaproteobacteria</taxon>
        <taxon>Rhodobacterales</taxon>
        <taxon>Paracoccaceae</taxon>
        <taxon>Stagnihabitans</taxon>
    </lineage>
</organism>
<evidence type="ECO:0000256" key="1">
    <source>
        <dbReference type="ARBA" id="ARBA00009437"/>
    </source>
</evidence>
<comment type="caution">
    <text evidence="3">The sequence shown here is derived from an EMBL/GenBank/DDBJ whole genome shotgun (WGS) entry which is preliminary data.</text>
</comment>
<evidence type="ECO:0000259" key="2">
    <source>
        <dbReference type="Pfam" id="PF03466"/>
    </source>
</evidence>
<dbReference type="RefSeq" id="WP_265332522.1">
    <property type="nucleotide sequence ID" value="NZ_JAABNR010000021.1"/>
</dbReference>
<keyword evidence="4" id="KW-1185">Reference proteome</keyword>
<evidence type="ECO:0000313" key="4">
    <source>
        <dbReference type="Proteomes" id="UP001193501"/>
    </source>
</evidence>
<dbReference type="Gene3D" id="3.40.190.10">
    <property type="entry name" value="Periplasmic binding protein-like II"/>
    <property type="match status" value="2"/>
</dbReference>
<dbReference type="PANTHER" id="PTHR30537:SF1">
    <property type="entry name" value="HTH-TYPE TRANSCRIPTIONAL REGULATOR PGRR"/>
    <property type="match status" value="1"/>
</dbReference>
<feature type="domain" description="LysR substrate-binding" evidence="2">
    <location>
        <begin position="2"/>
        <end position="177"/>
    </location>
</feature>